<feature type="transmembrane region" description="Helical" evidence="21">
    <location>
        <begin position="113"/>
        <end position="134"/>
    </location>
</feature>
<dbReference type="HOGENOM" id="CLU_029243_0_1_7"/>
<keyword evidence="7 21" id="KW-0812">Transmembrane</keyword>
<evidence type="ECO:0000313" key="23">
    <source>
        <dbReference type="Proteomes" id="UP000001052"/>
    </source>
</evidence>
<reference evidence="22 23" key="2">
    <citation type="journal article" date="2010" name="Stand. Genomic Sci.">
        <title>Complete genome sequence of Desulfohalobium retbaense type strain (HR(100)).</title>
        <authorList>
            <person name="Spring S."/>
            <person name="Nolan M."/>
            <person name="Lapidus A."/>
            <person name="Glavina Del Rio T."/>
            <person name="Copeland A."/>
            <person name="Tice H."/>
            <person name="Cheng J.F."/>
            <person name="Lucas S."/>
            <person name="Land M."/>
            <person name="Chen F."/>
            <person name="Bruce D."/>
            <person name="Goodwin L."/>
            <person name="Pitluck S."/>
            <person name="Ivanova N."/>
            <person name="Mavromatis K."/>
            <person name="Mikhailova N."/>
            <person name="Pati A."/>
            <person name="Chen A."/>
            <person name="Palaniappan K."/>
            <person name="Hauser L."/>
            <person name="Chang Y.J."/>
            <person name="Jeffries C.D."/>
            <person name="Munk C."/>
            <person name="Kiss H."/>
            <person name="Chain P."/>
            <person name="Han C."/>
            <person name="Brettin T."/>
            <person name="Detter J.C."/>
            <person name="Schuler E."/>
            <person name="Goker M."/>
            <person name="Rohde M."/>
            <person name="Bristow J."/>
            <person name="Eisen J.A."/>
            <person name="Markowitz V."/>
            <person name="Hugenholtz P."/>
            <person name="Kyrpides N.C."/>
            <person name="Klenk H.P."/>
        </authorList>
    </citation>
    <scope>NUCLEOTIDE SEQUENCE [LARGE SCALE GENOMIC DNA]</scope>
    <source>
        <strain evidence="22 23">DSM 5692</strain>
    </source>
</reference>
<dbReference type="GO" id="GO:0015648">
    <property type="term" value="F:lipid-linked peptidoglycan transporter activity"/>
    <property type="evidence" value="ECO:0007669"/>
    <property type="project" value="TreeGrafter"/>
</dbReference>
<dbReference type="STRING" id="485915.Dret_0745"/>
<feature type="transmembrane region" description="Helical" evidence="21">
    <location>
        <begin position="312"/>
        <end position="333"/>
    </location>
</feature>
<evidence type="ECO:0000256" key="20">
    <source>
        <dbReference type="ARBA" id="ARBA00049902"/>
    </source>
</evidence>
<dbReference type="OrthoDB" id="9768187at2"/>
<feature type="transmembrane region" description="Helical" evidence="21">
    <location>
        <begin position="279"/>
        <end position="300"/>
    </location>
</feature>
<evidence type="ECO:0000256" key="14">
    <source>
        <dbReference type="ARBA" id="ARBA00032370"/>
    </source>
</evidence>
<evidence type="ECO:0000256" key="12">
    <source>
        <dbReference type="ARBA" id="ARBA00023306"/>
    </source>
</evidence>
<dbReference type="AlphaFoldDB" id="C8X0U0"/>
<dbReference type="InterPro" id="IPR013437">
    <property type="entry name" value="FtsW"/>
</dbReference>
<comment type="subcellular location">
    <subcellularLocation>
        <location evidence="1">Cell membrane</location>
        <topology evidence="1">Multi-pass membrane protein</topology>
    </subcellularLocation>
</comment>
<evidence type="ECO:0000256" key="6">
    <source>
        <dbReference type="ARBA" id="ARBA00022679"/>
    </source>
</evidence>
<feature type="transmembrane region" description="Helical" evidence="21">
    <location>
        <begin position="193"/>
        <end position="210"/>
    </location>
</feature>
<evidence type="ECO:0000256" key="11">
    <source>
        <dbReference type="ARBA" id="ARBA00023136"/>
    </source>
</evidence>
<dbReference type="GO" id="GO:0071555">
    <property type="term" value="P:cell wall organization"/>
    <property type="evidence" value="ECO:0007669"/>
    <property type="project" value="UniProtKB-KW"/>
</dbReference>
<evidence type="ECO:0000256" key="3">
    <source>
        <dbReference type="ARBA" id="ARBA00022475"/>
    </source>
</evidence>
<comment type="similarity">
    <text evidence="16">Belongs to the SEDS family. FtsW subfamily.</text>
</comment>
<evidence type="ECO:0000256" key="13">
    <source>
        <dbReference type="ARBA" id="ARBA00023316"/>
    </source>
</evidence>
<evidence type="ECO:0000256" key="15">
    <source>
        <dbReference type="ARBA" id="ARBA00033270"/>
    </source>
</evidence>
<dbReference type="PANTHER" id="PTHR30474">
    <property type="entry name" value="CELL CYCLE PROTEIN"/>
    <property type="match status" value="1"/>
</dbReference>
<dbReference type="EC" id="2.4.99.28" evidence="19"/>
<sequence length="372" mass="40614">MAHQPRNSRDASGRMDYWLFGAVLVMLCVGLLMVLSASGVMAERLWEDQYHFFRRHLVYVAIGLAALLAAAWVSRRVVYKLIYVWLGLACLSLAATMSPWGTSAGGAARWVDLGLVSFQPLEVAKVALVLYLAYFFSRKQEQIKSFSVGFLPPVLVTSVFGLLLLLQPDYGGTVYIAALFFFMSLVGGARLKYLIPSFVFAGFAGALLVWQEPYRVRRWLAFLDPFQDAQDAGYQLVQSLYALGSGRLWGVGLGASRQKLLFLPEAHNDFILAVLGEELGFLGVSIVFTCLAVVLWRSLAIALGQQDMQDRLTAYGLGLILVLGGLLNAAVVLGAVPPKGTPMPFISYGGTQLVVSCLCAGVLLNISRQERG</sequence>
<feature type="transmembrane region" description="Helical" evidence="21">
    <location>
        <begin position="146"/>
        <end position="164"/>
    </location>
</feature>
<evidence type="ECO:0000256" key="7">
    <source>
        <dbReference type="ARBA" id="ARBA00022692"/>
    </source>
</evidence>
<dbReference type="GO" id="GO:0008360">
    <property type="term" value="P:regulation of cell shape"/>
    <property type="evidence" value="ECO:0007669"/>
    <property type="project" value="UniProtKB-KW"/>
</dbReference>
<feature type="transmembrane region" description="Helical" evidence="21">
    <location>
        <begin position="17"/>
        <end position="37"/>
    </location>
</feature>
<reference evidence="23" key="1">
    <citation type="submission" date="2009-09" db="EMBL/GenBank/DDBJ databases">
        <title>The complete chromosome of Desulfohalobium retbaense DSM 5692.</title>
        <authorList>
            <consortium name="US DOE Joint Genome Institute (JGI-PGF)"/>
            <person name="Lucas S."/>
            <person name="Copeland A."/>
            <person name="Lapidus A."/>
            <person name="Glavina del Rio T."/>
            <person name="Dalin E."/>
            <person name="Tice H."/>
            <person name="Bruce D."/>
            <person name="Goodwin L."/>
            <person name="Pitluck S."/>
            <person name="Kyrpides N."/>
            <person name="Mavromatis K."/>
            <person name="Ivanova N."/>
            <person name="Mikhailova N."/>
            <person name="Munk A.C."/>
            <person name="Brettin T."/>
            <person name="Detter J.C."/>
            <person name="Han C."/>
            <person name="Tapia R."/>
            <person name="Larimer F."/>
            <person name="Land M."/>
            <person name="Hauser L."/>
            <person name="Markowitz V."/>
            <person name="Cheng J.-F."/>
            <person name="Hugenholtz P."/>
            <person name="Woyke T."/>
            <person name="Wu D."/>
            <person name="Spring S."/>
            <person name="Klenk H.-P."/>
            <person name="Eisen J.A."/>
        </authorList>
    </citation>
    <scope>NUCLEOTIDE SEQUENCE [LARGE SCALE GENOMIC DNA]</scope>
    <source>
        <strain evidence="23">DSM 5692</strain>
    </source>
</reference>
<evidence type="ECO:0000256" key="9">
    <source>
        <dbReference type="ARBA" id="ARBA00022984"/>
    </source>
</evidence>
<dbReference type="NCBIfam" id="TIGR02614">
    <property type="entry name" value="ftsW"/>
    <property type="match status" value="1"/>
</dbReference>
<dbReference type="GO" id="GO:0009252">
    <property type="term" value="P:peptidoglycan biosynthetic process"/>
    <property type="evidence" value="ECO:0007669"/>
    <property type="project" value="UniProtKB-KW"/>
</dbReference>
<keyword evidence="12" id="KW-0131">Cell cycle</keyword>
<evidence type="ECO:0000313" key="22">
    <source>
        <dbReference type="EMBL" id="ACV68037.1"/>
    </source>
</evidence>
<keyword evidence="4 22" id="KW-0132">Cell division</keyword>
<name>C8X0U0_DESRD</name>
<evidence type="ECO:0000256" key="8">
    <source>
        <dbReference type="ARBA" id="ARBA00022960"/>
    </source>
</evidence>
<gene>
    <name evidence="22" type="ordered locus">Dret_0745</name>
</gene>
<keyword evidence="3" id="KW-1003">Cell membrane</keyword>
<keyword evidence="8" id="KW-0133">Cell shape</keyword>
<organism evidence="22 23">
    <name type="scientific">Desulfohalobium retbaense (strain ATCC 49708 / DSM 5692 / JCM 16813 / HR100)</name>
    <dbReference type="NCBI Taxonomy" id="485915"/>
    <lineage>
        <taxon>Bacteria</taxon>
        <taxon>Pseudomonadati</taxon>
        <taxon>Thermodesulfobacteriota</taxon>
        <taxon>Desulfovibrionia</taxon>
        <taxon>Desulfovibrionales</taxon>
        <taxon>Desulfohalobiaceae</taxon>
        <taxon>Desulfohalobium</taxon>
    </lineage>
</organism>
<comment type="catalytic activity">
    <reaction evidence="20">
        <text>[GlcNAc-(1-&gt;4)-Mur2Ac(oyl-L-Ala-gamma-D-Glu-L-Lys-D-Ala-D-Ala)](n)-di-trans,octa-cis-undecaprenyl diphosphate + beta-D-GlcNAc-(1-&gt;4)-Mur2Ac(oyl-L-Ala-gamma-D-Glu-L-Lys-D-Ala-D-Ala)-di-trans,octa-cis-undecaprenyl diphosphate = [GlcNAc-(1-&gt;4)-Mur2Ac(oyl-L-Ala-gamma-D-Glu-L-Lys-D-Ala-D-Ala)](n+1)-di-trans,octa-cis-undecaprenyl diphosphate + di-trans,octa-cis-undecaprenyl diphosphate + H(+)</text>
        <dbReference type="Rhea" id="RHEA:23708"/>
        <dbReference type="Rhea" id="RHEA-COMP:9602"/>
        <dbReference type="Rhea" id="RHEA-COMP:9603"/>
        <dbReference type="ChEBI" id="CHEBI:15378"/>
        <dbReference type="ChEBI" id="CHEBI:58405"/>
        <dbReference type="ChEBI" id="CHEBI:60033"/>
        <dbReference type="ChEBI" id="CHEBI:78435"/>
        <dbReference type="EC" id="2.4.99.28"/>
    </reaction>
</comment>
<dbReference type="GO" id="GO:0032153">
    <property type="term" value="C:cell division site"/>
    <property type="evidence" value="ECO:0007669"/>
    <property type="project" value="TreeGrafter"/>
</dbReference>
<evidence type="ECO:0000256" key="1">
    <source>
        <dbReference type="ARBA" id="ARBA00004651"/>
    </source>
</evidence>
<evidence type="ECO:0000256" key="5">
    <source>
        <dbReference type="ARBA" id="ARBA00022676"/>
    </source>
</evidence>
<dbReference type="GO" id="GO:0008955">
    <property type="term" value="F:peptidoglycan glycosyltransferase activity"/>
    <property type="evidence" value="ECO:0007669"/>
    <property type="project" value="UniProtKB-EC"/>
</dbReference>
<feature type="transmembrane region" description="Helical" evidence="21">
    <location>
        <begin position="81"/>
        <end position="101"/>
    </location>
</feature>
<evidence type="ECO:0000256" key="18">
    <source>
        <dbReference type="ARBA" id="ARBA00041418"/>
    </source>
</evidence>
<evidence type="ECO:0000256" key="2">
    <source>
        <dbReference type="ARBA" id="ARBA00004752"/>
    </source>
</evidence>
<dbReference type="GO" id="GO:0051301">
    <property type="term" value="P:cell division"/>
    <property type="evidence" value="ECO:0007669"/>
    <property type="project" value="UniProtKB-KW"/>
</dbReference>
<dbReference type="InterPro" id="IPR001182">
    <property type="entry name" value="FtsW/RodA"/>
</dbReference>
<dbReference type="KEGG" id="drt:Dret_0745"/>
<dbReference type="RefSeq" id="WP_015751195.1">
    <property type="nucleotide sequence ID" value="NC_013223.1"/>
</dbReference>
<dbReference type="Proteomes" id="UP000001052">
    <property type="component" value="Chromosome"/>
</dbReference>
<dbReference type="Pfam" id="PF01098">
    <property type="entry name" value="FTSW_RODA_SPOVE"/>
    <property type="match status" value="1"/>
</dbReference>
<keyword evidence="6" id="KW-0808">Transferase</keyword>
<keyword evidence="23" id="KW-1185">Reference proteome</keyword>
<evidence type="ECO:0000256" key="19">
    <source>
        <dbReference type="ARBA" id="ARBA00044770"/>
    </source>
</evidence>
<keyword evidence="11 21" id="KW-0472">Membrane</keyword>
<evidence type="ECO:0000256" key="16">
    <source>
        <dbReference type="ARBA" id="ARBA00038053"/>
    </source>
</evidence>
<evidence type="ECO:0000256" key="4">
    <source>
        <dbReference type="ARBA" id="ARBA00022618"/>
    </source>
</evidence>
<accession>C8X0U0</accession>
<dbReference type="eggNOG" id="COG0772">
    <property type="taxonomic scope" value="Bacteria"/>
</dbReference>
<evidence type="ECO:0000256" key="21">
    <source>
        <dbReference type="SAM" id="Phobius"/>
    </source>
</evidence>
<keyword evidence="13" id="KW-0961">Cell wall biogenesis/degradation</keyword>
<dbReference type="GO" id="GO:0005886">
    <property type="term" value="C:plasma membrane"/>
    <property type="evidence" value="ECO:0007669"/>
    <property type="project" value="UniProtKB-SubCell"/>
</dbReference>
<evidence type="ECO:0000256" key="10">
    <source>
        <dbReference type="ARBA" id="ARBA00022989"/>
    </source>
</evidence>
<comment type="pathway">
    <text evidence="2">Cell wall biogenesis; peptidoglycan biosynthesis.</text>
</comment>
<dbReference type="PANTHER" id="PTHR30474:SF2">
    <property type="entry name" value="PEPTIDOGLYCAN GLYCOSYLTRANSFERASE FTSW-RELATED"/>
    <property type="match status" value="1"/>
</dbReference>
<keyword evidence="5" id="KW-0328">Glycosyltransferase</keyword>
<dbReference type="EMBL" id="CP001734">
    <property type="protein sequence ID" value="ACV68037.1"/>
    <property type="molecule type" value="Genomic_DNA"/>
</dbReference>
<keyword evidence="10 21" id="KW-1133">Transmembrane helix</keyword>
<proteinExistence type="inferred from homology"/>
<feature type="transmembrane region" description="Helical" evidence="21">
    <location>
        <begin position="170"/>
        <end position="186"/>
    </location>
</feature>
<feature type="transmembrane region" description="Helical" evidence="21">
    <location>
        <begin position="345"/>
        <end position="366"/>
    </location>
</feature>
<keyword evidence="9" id="KW-0573">Peptidoglycan synthesis</keyword>
<evidence type="ECO:0000256" key="17">
    <source>
        <dbReference type="ARBA" id="ARBA00041185"/>
    </source>
</evidence>
<protein>
    <recommendedName>
        <fullName evidence="17">Probable peptidoglycan glycosyltransferase FtsW</fullName>
        <ecNumber evidence="19">2.4.99.28</ecNumber>
    </recommendedName>
    <alternativeName>
        <fullName evidence="18">Cell division protein FtsW</fullName>
    </alternativeName>
    <alternativeName>
        <fullName evidence="15">Cell wall polymerase</fullName>
    </alternativeName>
    <alternativeName>
        <fullName evidence="14">Peptidoglycan polymerase</fullName>
    </alternativeName>
</protein>
<feature type="transmembrane region" description="Helical" evidence="21">
    <location>
        <begin position="57"/>
        <end position="74"/>
    </location>
</feature>